<evidence type="ECO:0000313" key="14">
    <source>
        <dbReference type="EnsemblProtists" id="Phyra85123"/>
    </source>
</evidence>
<dbReference type="Gene3D" id="1.10.10.60">
    <property type="entry name" value="Homeodomain-like"/>
    <property type="match status" value="1"/>
</dbReference>
<dbReference type="AlphaFoldDB" id="H3H3N9"/>
<organism evidence="14 15">
    <name type="scientific">Phytophthora ramorum</name>
    <name type="common">Sudden oak death agent</name>
    <dbReference type="NCBI Taxonomy" id="164328"/>
    <lineage>
        <taxon>Eukaryota</taxon>
        <taxon>Sar</taxon>
        <taxon>Stramenopiles</taxon>
        <taxon>Oomycota</taxon>
        <taxon>Peronosporomycetes</taxon>
        <taxon>Peronosporales</taxon>
        <taxon>Peronosporaceae</taxon>
        <taxon>Phytophthora</taxon>
    </lineage>
</organism>
<feature type="compositionally biased region" description="Basic residues" evidence="12">
    <location>
        <begin position="280"/>
        <end position="292"/>
    </location>
</feature>
<reference evidence="15" key="1">
    <citation type="journal article" date="2006" name="Science">
        <title>Phytophthora genome sequences uncover evolutionary origins and mechanisms of pathogenesis.</title>
        <authorList>
            <person name="Tyler B.M."/>
            <person name="Tripathy S."/>
            <person name="Zhang X."/>
            <person name="Dehal P."/>
            <person name="Jiang R.H."/>
            <person name="Aerts A."/>
            <person name="Arredondo F.D."/>
            <person name="Baxter L."/>
            <person name="Bensasson D."/>
            <person name="Beynon J.L."/>
            <person name="Chapman J."/>
            <person name="Damasceno C.M."/>
            <person name="Dorrance A.E."/>
            <person name="Dou D."/>
            <person name="Dickerman A.W."/>
            <person name="Dubchak I.L."/>
            <person name="Garbelotto M."/>
            <person name="Gijzen M."/>
            <person name="Gordon S.G."/>
            <person name="Govers F."/>
            <person name="Grunwald N.J."/>
            <person name="Huang W."/>
            <person name="Ivors K.L."/>
            <person name="Jones R.W."/>
            <person name="Kamoun S."/>
            <person name="Krampis K."/>
            <person name="Lamour K.H."/>
            <person name="Lee M.K."/>
            <person name="McDonald W.H."/>
            <person name="Medina M."/>
            <person name="Meijer H.J."/>
            <person name="Nordberg E.K."/>
            <person name="Maclean D.J."/>
            <person name="Ospina-Giraldo M.D."/>
            <person name="Morris P.F."/>
            <person name="Phuntumart V."/>
            <person name="Putnam N.H."/>
            <person name="Rash S."/>
            <person name="Rose J.K."/>
            <person name="Sakihama Y."/>
            <person name="Salamov A.A."/>
            <person name="Savidor A."/>
            <person name="Scheuring C.F."/>
            <person name="Smith B.M."/>
            <person name="Sobral B.W."/>
            <person name="Terry A."/>
            <person name="Torto-Alalibo T.A."/>
            <person name="Win J."/>
            <person name="Xu Z."/>
            <person name="Zhang H."/>
            <person name="Grigoriev I.V."/>
            <person name="Rokhsar D.S."/>
            <person name="Boore J.L."/>
        </authorList>
    </citation>
    <scope>NUCLEOTIDE SEQUENCE [LARGE SCALE GENOMIC DNA]</scope>
    <source>
        <strain evidence="15">Pr102</strain>
    </source>
</reference>
<keyword evidence="7" id="KW-0805">Transcription regulation</keyword>
<dbReference type="FunFam" id="1.10.10.60:FF:000246">
    <property type="entry name" value="Telomeric repeat-binding factor 2-interacting protein 1"/>
    <property type="match status" value="1"/>
</dbReference>
<evidence type="ECO:0000256" key="5">
    <source>
        <dbReference type="ARBA" id="ARBA00022454"/>
    </source>
</evidence>
<evidence type="ECO:0000256" key="4">
    <source>
        <dbReference type="ARBA" id="ARBA00017805"/>
    </source>
</evidence>
<comment type="subcellular location">
    <subcellularLocation>
        <location evidence="2">Chromosome</location>
        <location evidence="2">Telomere</location>
    </subcellularLocation>
    <subcellularLocation>
        <location evidence="1">Nucleus</location>
    </subcellularLocation>
</comment>
<evidence type="ECO:0000259" key="13">
    <source>
        <dbReference type="PROSITE" id="PS50172"/>
    </source>
</evidence>
<feature type="compositionally biased region" description="Low complexity" evidence="12">
    <location>
        <begin position="293"/>
        <end position="307"/>
    </location>
</feature>
<keyword evidence="10" id="KW-0539">Nucleus</keyword>
<dbReference type="GO" id="GO:0042162">
    <property type="term" value="F:telomeric DNA binding"/>
    <property type="evidence" value="ECO:0000318"/>
    <property type="project" value="GO_Central"/>
</dbReference>
<evidence type="ECO:0000313" key="15">
    <source>
        <dbReference type="Proteomes" id="UP000005238"/>
    </source>
</evidence>
<dbReference type="GO" id="GO:0010833">
    <property type="term" value="P:telomere maintenance via telomere lengthening"/>
    <property type="evidence" value="ECO:0000318"/>
    <property type="project" value="GO_Central"/>
</dbReference>
<dbReference type="PANTHER" id="PTHR16466:SF6">
    <property type="entry name" value="TELOMERIC REPEAT-BINDING FACTOR 2-INTERACTING PROTEIN 1"/>
    <property type="match status" value="1"/>
</dbReference>
<evidence type="ECO:0000256" key="6">
    <source>
        <dbReference type="ARBA" id="ARBA00022895"/>
    </source>
</evidence>
<dbReference type="GO" id="GO:0070187">
    <property type="term" value="C:shelterin complex"/>
    <property type="evidence" value="ECO:0000318"/>
    <property type="project" value="GO_Central"/>
</dbReference>
<dbReference type="EMBL" id="DS566139">
    <property type="status" value="NOT_ANNOTATED_CDS"/>
    <property type="molecule type" value="Genomic_DNA"/>
</dbReference>
<dbReference type="OMA" id="MAPADWA"/>
<dbReference type="InterPro" id="IPR001357">
    <property type="entry name" value="BRCT_dom"/>
</dbReference>
<evidence type="ECO:0000256" key="1">
    <source>
        <dbReference type="ARBA" id="ARBA00004123"/>
    </source>
</evidence>
<accession>H3H3N9</accession>
<dbReference type="VEuPathDB" id="FungiDB:KRP22_3554"/>
<dbReference type="InterPro" id="IPR039595">
    <property type="entry name" value="TE2IP/Rap1"/>
</dbReference>
<evidence type="ECO:0000256" key="10">
    <source>
        <dbReference type="ARBA" id="ARBA00023242"/>
    </source>
</evidence>
<protein>
    <recommendedName>
        <fullName evidence="4">Telomeric repeat-binding factor 2-interacting protein 1</fullName>
    </recommendedName>
    <alternativeName>
        <fullName evidence="11">Repressor/activator protein 1 homolog</fullName>
    </alternativeName>
</protein>
<dbReference type="eggNOG" id="ENOG502SEVF">
    <property type="taxonomic scope" value="Eukaryota"/>
</dbReference>
<feature type="region of interest" description="Disordered" evidence="12">
    <location>
        <begin position="183"/>
        <end position="321"/>
    </location>
</feature>
<proteinExistence type="inferred from homology"/>
<dbReference type="GO" id="GO:0031848">
    <property type="term" value="P:protection from non-homologous end joining at telomere"/>
    <property type="evidence" value="ECO:0000318"/>
    <property type="project" value="GO_Central"/>
</dbReference>
<dbReference type="Proteomes" id="UP000005238">
    <property type="component" value="Unassembled WGS sequence"/>
</dbReference>
<dbReference type="VEuPathDB" id="FungiDB:KRP23_3207"/>
<evidence type="ECO:0000256" key="2">
    <source>
        <dbReference type="ARBA" id="ARBA00004574"/>
    </source>
</evidence>
<comment type="similarity">
    <text evidence="3">Belongs to the RAP1 family.</text>
</comment>
<keyword evidence="5" id="KW-0158">Chromosome</keyword>
<dbReference type="PROSITE" id="PS50172">
    <property type="entry name" value="BRCT"/>
    <property type="match status" value="1"/>
</dbReference>
<evidence type="ECO:0000256" key="7">
    <source>
        <dbReference type="ARBA" id="ARBA00023015"/>
    </source>
</evidence>
<evidence type="ECO:0000256" key="8">
    <source>
        <dbReference type="ARBA" id="ARBA00023159"/>
    </source>
</evidence>
<name>H3H3N9_PHYRM</name>
<dbReference type="SUPFAM" id="SSF52113">
    <property type="entry name" value="BRCT domain"/>
    <property type="match status" value="1"/>
</dbReference>
<sequence>MASLLFRELRFYLTRTLSVEAKAELKQLVEQNGGEVSATPAGAMQIVDCERLDARHPEWISTEFIKDSVASRALQDPAKYSGGIFTTEQSESGSKRRGRMKYTLEEDARMLHFAKRRDWKSMDSVPESAWRRAEEENVTLHPAQSMHEHFRKQLQRKTPMEQRIIMAKAAAMIRARLLELGEEEEEMEVEDPPARARATPPESTTLTQLSSSRRTASSATNHEPATREFSTVETRLKEVEEEKFVSATPATPATSEAPVTQSTPTASASPANSLTEGNRRTGKRHQNRKRRTPSSSASHSQEASPSHSEMEDSDAESVGSKSSVNGIFFCSVWAGLSRDPSKRRMLQRYFEPPSAAQARSSQSASSNPSGVEAPTGEGGGEDSGERRQSRIIQVEQATDEETEKLICQLQLKTQHDMPTVVHALYYCSGDVEMAEAFLKGASPAEMWSPGDDLLLVNLVAEEGTNRATVAVAVNRGDFAAMQVSRDTDAILKRVQFLR</sequence>
<dbReference type="EnsemblProtists" id="Phyra85123">
    <property type="protein sequence ID" value="Phyra85123"/>
    <property type="gene ID" value="Phyra85123"/>
</dbReference>
<feature type="region of interest" description="Disordered" evidence="12">
    <location>
        <begin position="352"/>
        <end position="388"/>
    </location>
</feature>
<dbReference type="Pfam" id="PF08914">
    <property type="entry name" value="Myb_Rap1"/>
    <property type="match status" value="1"/>
</dbReference>
<feature type="compositionally biased region" description="Low complexity" evidence="12">
    <location>
        <begin position="203"/>
        <end position="220"/>
    </location>
</feature>
<dbReference type="InParanoid" id="H3H3N9"/>
<feature type="compositionally biased region" description="Low complexity" evidence="12">
    <location>
        <begin position="245"/>
        <end position="275"/>
    </location>
</feature>
<dbReference type="Pfam" id="PF16589">
    <property type="entry name" value="BRCT_2"/>
    <property type="match status" value="1"/>
</dbReference>
<dbReference type="InterPro" id="IPR036420">
    <property type="entry name" value="BRCT_dom_sf"/>
</dbReference>
<dbReference type="PANTHER" id="PTHR16466">
    <property type="entry name" value="TELOMERE REPEAT-BINDING FACTOR 2-INTERACTING PROTEIN 1"/>
    <property type="match status" value="1"/>
</dbReference>
<feature type="compositionally biased region" description="Low complexity" evidence="12">
    <location>
        <begin position="352"/>
        <end position="369"/>
    </location>
</feature>
<dbReference type="InterPro" id="IPR015010">
    <property type="entry name" value="TERF2IP_Myb"/>
</dbReference>
<feature type="compositionally biased region" description="Basic and acidic residues" evidence="12">
    <location>
        <begin position="234"/>
        <end position="244"/>
    </location>
</feature>
<evidence type="ECO:0000256" key="12">
    <source>
        <dbReference type="SAM" id="MobiDB-lite"/>
    </source>
</evidence>
<feature type="domain" description="BRCT" evidence="13">
    <location>
        <begin position="1"/>
        <end position="37"/>
    </location>
</feature>
<keyword evidence="8" id="KW-0010">Activator</keyword>
<dbReference type="HOGENOM" id="CLU_035007_0_0_1"/>
<keyword evidence="6" id="KW-0779">Telomere</keyword>
<reference evidence="14" key="2">
    <citation type="submission" date="2015-06" db="UniProtKB">
        <authorList>
            <consortium name="EnsemblProtists"/>
        </authorList>
    </citation>
    <scope>IDENTIFICATION</scope>
    <source>
        <strain evidence="14">Pr102</strain>
    </source>
</reference>
<dbReference type="CDD" id="cd11655">
    <property type="entry name" value="rap1_myb-like"/>
    <property type="match status" value="1"/>
</dbReference>
<keyword evidence="9" id="KW-0804">Transcription</keyword>
<evidence type="ECO:0000256" key="3">
    <source>
        <dbReference type="ARBA" id="ARBA00010467"/>
    </source>
</evidence>
<keyword evidence="15" id="KW-1185">Reference proteome</keyword>
<evidence type="ECO:0000256" key="11">
    <source>
        <dbReference type="ARBA" id="ARBA00032471"/>
    </source>
</evidence>
<evidence type="ECO:0000256" key="9">
    <source>
        <dbReference type="ARBA" id="ARBA00023163"/>
    </source>
</evidence>
<dbReference type="GO" id="GO:0005654">
    <property type="term" value="C:nucleoplasm"/>
    <property type="evidence" value="ECO:0007669"/>
    <property type="project" value="UniProtKB-ARBA"/>
</dbReference>